<evidence type="ECO:0000256" key="1">
    <source>
        <dbReference type="ARBA" id="ARBA00002738"/>
    </source>
</evidence>
<keyword evidence="11" id="KW-1185">Reference proteome</keyword>
<feature type="compositionally biased region" description="Low complexity" evidence="8">
    <location>
        <begin position="132"/>
        <end position="144"/>
    </location>
</feature>
<evidence type="ECO:0000256" key="5">
    <source>
        <dbReference type="ARBA" id="ARBA00015162"/>
    </source>
</evidence>
<evidence type="ECO:0000313" key="10">
    <source>
        <dbReference type="EMBL" id="KAF7719894.1"/>
    </source>
</evidence>
<name>A0A8J8WM67_9EURO</name>
<dbReference type="SMART" id="SM01312">
    <property type="entry name" value="RTC4"/>
    <property type="match status" value="1"/>
</dbReference>
<feature type="compositionally biased region" description="Low complexity" evidence="8">
    <location>
        <begin position="218"/>
        <end position="231"/>
    </location>
</feature>
<gene>
    <name evidence="10" type="ORF">PECM_003203</name>
</gene>
<comment type="caution">
    <text evidence="10">The sequence shown here is derived from an EMBL/GenBank/DDBJ whole genome shotgun (WGS) entry which is preliminary data.</text>
</comment>
<comment type="subcellular location">
    <subcellularLocation>
        <location evidence="3">Cytoplasm</location>
    </subcellularLocation>
    <subcellularLocation>
        <location evidence="2">Nucleus</location>
    </subcellularLocation>
</comment>
<dbReference type="OrthoDB" id="128308at2759"/>
<dbReference type="InterPro" id="IPR028094">
    <property type="entry name" value="RTC4_C"/>
</dbReference>
<evidence type="ECO:0000256" key="6">
    <source>
        <dbReference type="ARBA" id="ARBA00022490"/>
    </source>
</evidence>
<evidence type="ECO:0000313" key="11">
    <source>
        <dbReference type="Proteomes" id="UP000631181"/>
    </source>
</evidence>
<feature type="compositionally biased region" description="Polar residues" evidence="8">
    <location>
        <begin position="180"/>
        <end position="201"/>
    </location>
</feature>
<dbReference type="PANTHER" id="PTHR41391">
    <property type="entry name" value="RESTRICTION OF TELOMERE CAPPING PROTEIN 4"/>
    <property type="match status" value="1"/>
</dbReference>
<dbReference type="EMBL" id="WIWV01000002">
    <property type="protein sequence ID" value="KAF7719894.1"/>
    <property type="molecule type" value="Genomic_DNA"/>
</dbReference>
<comment type="function">
    <text evidence="1">May be involved in a process influencing telomere capping.</text>
</comment>
<sequence>MPSESEFDLPATRKIKTTAQYAASPEFSPSHHEEDQLRVTQEPAIDDEPISTEEEASDQDSDFQSSKKRPALESYEEKKRTGKGRNPRKESDDESPIFSSWSSQRSKRAKPNTYGSVNIRVPKYVKRPSPSPESGSSGTEASTSKIAQKRTDKQSGISSNGGMLASKKVKSPSPGLARSSPASKKFTTVPIDTNPNSSHAASSFKEPLSIDLDEDESGFSSLTSPPSSVASEPDEPRPALCPMCKKEVDPQLLELFLAQPKQRVREQERFCASHQQGTVEKEWEANGLPTISWDTFDQRLQKHFPSLEKLLVPDCTSYYRNILEEALKTGKAQNFRLTLSGDGLETISCGYYGTKGSGKMLQALTDRFAVKLRRLATSDRIVKQAGVVGYAQSVLVPELSVRLVKEDMGVSDDAARQILRESIALGEKMNPATDDDIPIPDDPAASFEDDN</sequence>
<feature type="region of interest" description="Disordered" evidence="8">
    <location>
        <begin position="427"/>
        <end position="451"/>
    </location>
</feature>
<evidence type="ECO:0000256" key="8">
    <source>
        <dbReference type="SAM" id="MobiDB-lite"/>
    </source>
</evidence>
<dbReference type="Pfam" id="PF14474">
    <property type="entry name" value="RTC4"/>
    <property type="match status" value="1"/>
</dbReference>
<dbReference type="Proteomes" id="UP000631181">
    <property type="component" value="Unassembled WGS sequence"/>
</dbReference>
<dbReference type="AlphaFoldDB" id="A0A8J8WM67"/>
<keyword evidence="6" id="KW-0963">Cytoplasm</keyword>
<keyword evidence="7" id="KW-0539">Nucleus</keyword>
<evidence type="ECO:0000256" key="3">
    <source>
        <dbReference type="ARBA" id="ARBA00004496"/>
    </source>
</evidence>
<accession>A0A8J8WM67</accession>
<organism evidence="10 11">
    <name type="scientific">Penicillium ucsense</name>
    <dbReference type="NCBI Taxonomy" id="2839758"/>
    <lineage>
        <taxon>Eukaryota</taxon>
        <taxon>Fungi</taxon>
        <taxon>Dikarya</taxon>
        <taxon>Ascomycota</taxon>
        <taxon>Pezizomycotina</taxon>
        <taxon>Eurotiomycetes</taxon>
        <taxon>Eurotiomycetidae</taxon>
        <taxon>Eurotiales</taxon>
        <taxon>Aspergillaceae</taxon>
        <taxon>Penicillium</taxon>
    </lineage>
</organism>
<evidence type="ECO:0000256" key="7">
    <source>
        <dbReference type="ARBA" id="ARBA00023242"/>
    </source>
</evidence>
<dbReference type="GO" id="GO:0005737">
    <property type="term" value="C:cytoplasm"/>
    <property type="evidence" value="ECO:0007669"/>
    <property type="project" value="UniProtKB-SubCell"/>
</dbReference>
<dbReference type="InterPro" id="IPR039024">
    <property type="entry name" value="RTC4"/>
</dbReference>
<dbReference type="PANTHER" id="PTHR41391:SF1">
    <property type="entry name" value="RESTRICTION OF TELOMERE CAPPING PROTEIN 4"/>
    <property type="match status" value="1"/>
</dbReference>
<feature type="region of interest" description="Disordered" evidence="8">
    <location>
        <begin position="1"/>
        <end position="239"/>
    </location>
</feature>
<reference evidence="10" key="1">
    <citation type="journal article" date="2020" name="Front. Microbiol.">
        <title>Gene regulatory networks of Penicillium echinulatum 2HH and Penicillium oxalicum 114-2 inferred by a computational biology approach.</title>
        <authorList>
            <person name="Lenz A.R."/>
            <person name="Galan-Vasquez E."/>
            <person name="Balbinot E."/>
            <person name="De Abreu F.P."/>
            <person name="De Oliveira N.S."/>
            <person name="Da Rosa L.O."/>
            <person name="De Avila E Silva S."/>
            <person name="Camassola M."/>
            <person name="Dillon A.J.P."/>
            <person name="Perez-Rueda E."/>
        </authorList>
    </citation>
    <scope>NUCLEOTIDE SEQUENCE</scope>
    <source>
        <strain evidence="10">S1M29</strain>
    </source>
</reference>
<evidence type="ECO:0000259" key="9">
    <source>
        <dbReference type="SMART" id="SM01312"/>
    </source>
</evidence>
<proteinExistence type="inferred from homology"/>
<dbReference type="GO" id="GO:0005634">
    <property type="term" value="C:nucleus"/>
    <property type="evidence" value="ECO:0007669"/>
    <property type="project" value="UniProtKB-SubCell"/>
</dbReference>
<feature type="compositionally biased region" description="Acidic residues" evidence="8">
    <location>
        <begin position="44"/>
        <end position="61"/>
    </location>
</feature>
<evidence type="ECO:0000256" key="2">
    <source>
        <dbReference type="ARBA" id="ARBA00004123"/>
    </source>
</evidence>
<comment type="similarity">
    <text evidence="4">Belongs to the RTC4 family.</text>
</comment>
<protein>
    <recommendedName>
        <fullName evidence="5">Restriction of telomere capping protein 4</fullName>
    </recommendedName>
</protein>
<evidence type="ECO:0000256" key="4">
    <source>
        <dbReference type="ARBA" id="ARBA00009461"/>
    </source>
</evidence>
<feature type="domain" description="Restriction of telomere capping protein 4 C-terminal" evidence="9">
    <location>
        <begin position="310"/>
        <end position="432"/>
    </location>
</feature>